<dbReference type="KEGG" id="evi:Echvi_3890"/>
<keyword evidence="2" id="KW-1185">Reference proteome</keyword>
<reference evidence="2" key="1">
    <citation type="submission" date="2012-02" db="EMBL/GenBank/DDBJ databases">
        <title>The complete genome of Echinicola vietnamensis DSM 17526.</title>
        <authorList>
            <person name="Lucas S."/>
            <person name="Copeland A."/>
            <person name="Lapidus A."/>
            <person name="Glavina del Rio T."/>
            <person name="Dalin E."/>
            <person name="Tice H."/>
            <person name="Bruce D."/>
            <person name="Goodwin L."/>
            <person name="Pitluck S."/>
            <person name="Peters L."/>
            <person name="Ovchinnikova G."/>
            <person name="Teshima H."/>
            <person name="Kyrpides N."/>
            <person name="Mavromatis K."/>
            <person name="Ivanova N."/>
            <person name="Brettin T."/>
            <person name="Detter J.C."/>
            <person name="Han C."/>
            <person name="Larimer F."/>
            <person name="Land M."/>
            <person name="Hauser L."/>
            <person name="Markowitz V."/>
            <person name="Cheng J.-F."/>
            <person name="Hugenholtz P."/>
            <person name="Woyke T."/>
            <person name="Wu D."/>
            <person name="Brambilla E."/>
            <person name="Klenk H.-P."/>
            <person name="Eisen J.A."/>
        </authorList>
    </citation>
    <scope>NUCLEOTIDE SEQUENCE [LARGE SCALE GENOMIC DNA]</scope>
    <source>
        <strain evidence="2">DSM 17526 / LMG 23754 / KMM 6221</strain>
    </source>
</reference>
<dbReference type="HOGENOM" id="CLU_109738_0_0_10"/>
<dbReference type="STRING" id="926556.Echvi_3890"/>
<accession>L0G3L3</accession>
<organism evidence="1 2">
    <name type="scientific">Echinicola vietnamensis (strain DSM 17526 / LMG 23754 / KMM 6221)</name>
    <dbReference type="NCBI Taxonomy" id="926556"/>
    <lineage>
        <taxon>Bacteria</taxon>
        <taxon>Pseudomonadati</taxon>
        <taxon>Bacteroidota</taxon>
        <taxon>Cytophagia</taxon>
        <taxon>Cytophagales</taxon>
        <taxon>Cyclobacteriaceae</taxon>
        <taxon>Echinicola</taxon>
    </lineage>
</organism>
<dbReference type="eggNOG" id="ENOG5033ZVH">
    <property type="taxonomic scope" value="Bacteria"/>
</dbReference>
<dbReference type="Proteomes" id="UP000010796">
    <property type="component" value="Chromosome"/>
</dbReference>
<evidence type="ECO:0000313" key="1">
    <source>
        <dbReference type="EMBL" id="AGA80102.1"/>
    </source>
</evidence>
<name>L0G3L3_ECHVK</name>
<gene>
    <name evidence="1" type="ordered locus">Echvi_3890</name>
</gene>
<sequence>MEEGKINLHILEDENLFLGIHRLKTQFVSLFSGIANQISDQELAIFHPAAQGSKITKGNELQHCPYQVLDLVRNFDKKEGFNIRFLNWWGNGLYVLVFFGSERPPKKEVFNGYQQHGFETCITGSPWDYTGIIKHGRRTLSIAHEELPHHVKRYRHLQMVKHIPFPADLEKLREHITAEWLSLKKIHDI</sequence>
<dbReference type="AlphaFoldDB" id="L0G3L3"/>
<proteinExistence type="predicted"/>
<evidence type="ECO:0000313" key="2">
    <source>
        <dbReference type="Proteomes" id="UP000010796"/>
    </source>
</evidence>
<protein>
    <submittedName>
        <fullName evidence="1">Uncharacterized protein</fullName>
    </submittedName>
</protein>
<dbReference type="EMBL" id="CP003346">
    <property type="protein sequence ID" value="AGA80102.1"/>
    <property type="molecule type" value="Genomic_DNA"/>
</dbReference>
<dbReference type="RefSeq" id="WP_015267643.1">
    <property type="nucleotide sequence ID" value="NC_019904.1"/>
</dbReference>
<dbReference type="OrthoDB" id="2575320at2"/>